<keyword evidence="2" id="KW-0675">Receptor</keyword>
<dbReference type="Proteomes" id="UP000663464">
    <property type="component" value="Chromosome"/>
</dbReference>
<evidence type="ECO:0000313" key="2">
    <source>
        <dbReference type="EMBL" id="QRI51909.1"/>
    </source>
</evidence>
<dbReference type="Pfam" id="PF13676">
    <property type="entry name" value="TIR_2"/>
    <property type="match status" value="1"/>
</dbReference>
<dbReference type="InterPro" id="IPR035897">
    <property type="entry name" value="Toll_tir_struct_dom_sf"/>
</dbReference>
<protein>
    <submittedName>
        <fullName evidence="2">Toll/interleukin-1 receptor domain-containing protein</fullName>
    </submittedName>
</protein>
<dbReference type="SUPFAM" id="SSF52200">
    <property type="entry name" value="Toll/Interleukin receptor TIR domain"/>
    <property type="match status" value="1"/>
</dbReference>
<dbReference type="RefSeq" id="WP_052117158.1">
    <property type="nucleotide sequence ID" value="NZ_CP069280.1"/>
</dbReference>
<sequence>MWDVFISHASEDKDMLVRPLAKQLSEIYKVNVWYDEYTLEYGDSLLDSIEQGLQSSEFGIVIFSKDFFKKTWTDHEFKSLKTKEMLLNKKVIIPIWYNITREEVSSYSLTLADKMAITLGENFDIDEIAVKIIKTIRPDIYNNITRMCTYERLLKRSQKAIISVNDITNITKSPIRHEKLSTSMKARLKLIYNAIKDVDDRSYEEYEKDFRRNENIDREIIITELITAAYVDCISKKQLTFDEKSYVYIITLSLGDVSNIEIPLNENDIKEYTSITKGYIEDINANITMEFRFKD</sequence>
<dbReference type="PROSITE" id="PS50104">
    <property type="entry name" value="TIR"/>
    <property type="match status" value="1"/>
</dbReference>
<dbReference type="InterPro" id="IPR000157">
    <property type="entry name" value="TIR_dom"/>
</dbReference>
<gene>
    <name evidence="2" type="ORF">JQS73_10575</name>
</gene>
<evidence type="ECO:0000259" key="1">
    <source>
        <dbReference type="PROSITE" id="PS50104"/>
    </source>
</evidence>
<dbReference type="AlphaFoldDB" id="A0ABD7CF56"/>
<dbReference type="SMART" id="SM00255">
    <property type="entry name" value="TIR"/>
    <property type="match status" value="1"/>
</dbReference>
<dbReference type="EMBL" id="CP069280">
    <property type="protein sequence ID" value="QRI51909.1"/>
    <property type="molecule type" value="Genomic_DNA"/>
</dbReference>
<organism evidence="2 3">
    <name type="scientific">Clostridium botulinum</name>
    <dbReference type="NCBI Taxonomy" id="1491"/>
    <lineage>
        <taxon>Bacteria</taxon>
        <taxon>Bacillati</taxon>
        <taxon>Bacillota</taxon>
        <taxon>Clostridia</taxon>
        <taxon>Eubacteriales</taxon>
        <taxon>Clostridiaceae</taxon>
        <taxon>Clostridium</taxon>
    </lineage>
</organism>
<name>A0ABD7CF56_CLOBO</name>
<dbReference type="Gene3D" id="3.40.50.10140">
    <property type="entry name" value="Toll/interleukin-1 receptor homology (TIR) domain"/>
    <property type="match status" value="1"/>
</dbReference>
<proteinExistence type="predicted"/>
<accession>A0ABD7CF56</accession>
<reference evidence="2 3" key="1">
    <citation type="journal article" date="2014" name="J. Infect. Dis.">
        <title>Molecular characterization of a novel botulinum neurotoxin type H gene.</title>
        <authorList>
            <person name="Dover N."/>
            <person name="Barash J.R."/>
            <person name="Hill K.K."/>
            <person name="Xie G."/>
            <person name="Arnon S.S."/>
        </authorList>
    </citation>
    <scope>NUCLEOTIDE SEQUENCE [LARGE SCALE GENOMIC DNA]</scope>
    <source>
        <strain evidence="2 3">IBCA10-7060</strain>
    </source>
</reference>
<feature type="domain" description="TIR" evidence="1">
    <location>
        <begin position="1"/>
        <end position="136"/>
    </location>
</feature>
<evidence type="ECO:0000313" key="3">
    <source>
        <dbReference type="Proteomes" id="UP000663464"/>
    </source>
</evidence>